<dbReference type="EMBL" id="JAVHJO010000001">
    <property type="protein sequence ID" value="KAK6543520.1"/>
    <property type="molecule type" value="Genomic_DNA"/>
</dbReference>
<reference evidence="2 3" key="1">
    <citation type="submission" date="2019-10" db="EMBL/GenBank/DDBJ databases">
        <authorList>
            <person name="Palmer J.M."/>
        </authorList>
    </citation>
    <scope>NUCLEOTIDE SEQUENCE [LARGE SCALE GENOMIC DNA]</scope>
    <source>
        <strain evidence="2 3">TWF694</strain>
    </source>
</reference>
<keyword evidence="3" id="KW-1185">Reference proteome</keyword>
<evidence type="ECO:0000313" key="3">
    <source>
        <dbReference type="Proteomes" id="UP001365542"/>
    </source>
</evidence>
<evidence type="ECO:0000313" key="2">
    <source>
        <dbReference type="EMBL" id="KAK6543520.1"/>
    </source>
</evidence>
<dbReference type="Proteomes" id="UP001365542">
    <property type="component" value="Unassembled WGS sequence"/>
</dbReference>
<sequence length="287" mass="29906">MRFSFCTLLLATVQSTLGGVLEPRMCPADNCARAVTGTRSGKVPDVTSRMADCSSFMRTTVQPSTTIVPTQVPAYASACSGTVRYSTACSCWGIGSTTIVPIATYTGVIQVFSGASSLGYMQADLSYYTPQITSNIALALKISFQLPGGATSGSQLNFNLLNDNRGAFLGLVVGRDSTSSNISPGSFNYLYVDPVSSPGTPPGSTPQSIPNYFSTAAGVSKQAETAVWSVNLVDGTVTCQWINTDGSSPGTLEFAQSNHVYAGGDSGAFHGRFPAAVTGITFKFVPV</sequence>
<protein>
    <submittedName>
        <fullName evidence="2">Uncharacterized protein</fullName>
    </submittedName>
</protein>
<comment type="caution">
    <text evidence="2">The sequence shown here is derived from an EMBL/GenBank/DDBJ whole genome shotgun (WGS) entry which is preliminary data.</text>
</comment>
<organism evidence="2 3">
    <name type="scientific">Orbilia ellipsospora</name>
    <dbReference type="NCBI Taxonomy" id="2528407"/>
    <lineage>
        <taxon>Eukaryota</taxon>
        <taxon>Fungi</taxon>
        <taxon>Dikarya</taxon>
        <taxon>Ascomycota</taxon>
        <taxon>Pezizomycotina</taxon>
        <taxon>Orbiliomycetes</taxon>
        <taxon>Orbiliales</taxon>
        <taxon>Orbiliaceae</taxon>
        <taxon>Orbilia</taxon>
    </lineage>
</organism>
<feature type="chain" id="PRO_5043485814" evidence="1">
    <location>
        <begin position="19"/>
        <end position="287"/>
    </location>
</feature>
<name>A0AAV9XN31_9PEZI</name>
<proteinExistence type="predicted"/>
<accession>A0AAV9XN31</accession>
<evidence type="ECO:0000256" key="1">
    <source>
        <dbReference type="SAM" id="SignalP"/>
    </source>
</evidence>
<gene>
    <name evidence="2" type="ORF">TWF694_000266</name>
</gene>
<dbReference type="AlphaFoldDB" id="A0AAV9XN31"/>
<feature type="signal peptide" evidence="1">
    <location>
        <begin position="1"/>
        <end position="18"/>
    </location>
</feature>
<keyword evidence="1" id="KW-0732">Signal</keyword>